<organism evidence="1">
    <name type="scientific">mine drainage metagenome</name>
    <dbReference type="NCBI Taxonomy" id="410659"/>
    <lineage>
        <taxon>unclassified sequences</taxon>
        <taxon>metagenomes</taxon>
        <taxon>ecological metagenomes</taxon>
    </lineage>
</organism>
<comment type="caution">
    <text evidence="1">The sequence shown here is derived from an EMBL/GenBank/DDBJ whole genome shotgun (WGS) entry which is preliminary data.</text>
</comment>
<gene>
    <name evidence="1" type="ORF">GALL_96220</name>
</gene>
<reference evidence="1" key="1">
    <citation type="submission" date="2016-10" db="EMBL/GenBank/DDBJ databases">
        <title>Sequence of Gallionella enrichment culture.</title>
        <authorList>
            <person name="Poehlein A."/>
            <person name="Muehling M."/>
            <person name="Daniel R."/>
        </authorList>
    </citation>
    <scope>NUCLEOTIDE SEQUENCE</scope>
</reference>
<evidence type="ECO:0000313" key="1">
    <source>
        <dbReference type="EMBL" id="OIR08122.1"/>
    </source>
</evidence>
<name>A0A1J5SI75_9ZZZZ</name>
<dbReference type="InterPro" id="IPR016024">
    <property type="entry name" value="ARM-type_fold"/>
</dbReference>
<accession>A0A1J5SI75</accession>
<dbReference type="Gene3D" id="1.25.40.290">
    <property type="entry name" value="ARM repeat domains"/>
    <property type="match status" value="1"/>
</dbReference>
<dbReference type="AlphaFoldDB" id="A0A1J5SI75"/>
<proteinExistence type="predicted"/>
<protein>
    <recommendedName>
        <fullName evidence="2">DNA alkylation repair enzyme</fullName>
    </recommendedName>
</protein>
<evidence type="ECO:0008006" key="2">
    <source>
        <dbReference type="Google" id="ProtNLM"/>
    </source>
</evidence>
<dbReference type="SUPFAM" id="SSF48371">
    <property type="entry name" value="ARM repeat"/>
    <property type="match status" value="1"/>
</dbReference>
<sequence>MAEPFKNQINAALLRTMASHLARVWPAFPEARFLTACLEGLDALELKERVTHVRAALEACLPNEFPTAVAILERSLAPAPEGEDLGGLRTGPEGLAGWPVWPMTDYVAVRGTGHPVRALAALREMTQRFSSEFAIRSFLDRDPEGTLRVVKTWVHDSSPHVRRLASEGTRPRLPWGLRLQRFVADPSPCLPILEALYRDPSEYVRRSVANHLNDISKDHPDLAVEIAGRWLKSGDAATRKLVSHALRGLVKAGFPPALTLLGFNGHHGIEASGFKLTPKTVALGRSVAFSCRLRNTATRRVRLAVDYRVHHVKADGRLTPKVFKGSVRSMEPGETIEVAFTHSLKRVTTRRYHAGRHRLELLVNGRMVAGADFRLTLPA</sequence>
<dbReference type="EMBL" id="MLJW01000033">
    <property type="protein sequence ID" value="OIR08122.1"/>
    <property type="molecule type" value="Genomic_DNA"/>
</dbReference>